<evidence type="ECO:0000313" key="2">
    <source>
        <dbReference type="Proteomes" id="UP000270205"/>
    </source>
</evidence>
<dbReference type="EMBL" id="UYIV01000001">
    <property type="protein sequence ID" value="VDH05840.1"/>
    <property type="molecule type" value="Genomic_DNA"/>
</dbReference>
<sequence length="127" mass="15257">MRKMFPAFSLHCSLMNIDIVGIWILKTGQVMTILYRQGDKIGFTYEMEGLPENKQLKIYQDIPSRIEELETWEEKLEGKVQVIRPRREHFVWVKDRQLGILREVRAGINKRKSRKEWKKKKLKQISK</sequence>
<comment type="caution">
    <text evidence="1">The sequence shown here is derived from an EMBL/GenBank/DDBJ whole genome shotgun (WGS) entry which is preliminary data.</text>
</comment>
<organism evidence="1 2">
    <name type="scientific">Bergeyella zoohelcum</name>
    <dbReference type="NCBI Taxonomy" id="1015"/>
    <lineage>
        <taxon>Bacteria</taxon>
        <taxon>Pseudomonadati</taxon>
        <taxon>Bacteroidota</taxon>
        <taxon>Flavobacteriia</taxon>
        <taxon>Flavobacteriales</taxon>
        <taxon>Weeksellaceae</taxon>
        <taxon>Bergeyella</taxon>
    </lineage>
</organism>
<accession>A0A7Z8YQL7</accession>
<dbReference type="Proteomes" id="UP000270205">
    <property type="component" value="Unassembled WGS sequence"/>
</dbReference>
<protein>
    <submittedName>
        <fullName evidence="1">Uncharacterized protein</fullName>
    </submittedName>
</protein>
<name>A0A7Z8YQL7_9FLAO</name>
<dbReference type="AlphaFoldDB" id="A0A7Z8YQL7"/>
<gene>
    <name evidence="1" type="ORF">NCTC12929_02001</name>
</gene>
<proteinExistence type="predicted"/>
<evidence type="ECO:0000313" key="1">
    <source>
        <dbReference type="EMBL" id="VDH05840.1"/>
    </source>
</evidence>
<reference evidence="1 2" key="1">
    <citation type="submission" date="2018-11" db="EMBL/GenBank/DDBJ databases">
        <authorList>
            <consortium name="Pathogen Informatics"/>
        </authorList>
    </citation>
    <scope>NUCLEOTIDE SEQUENCE [LARGE SCALE GENOMIC DNA]</scope>
    <source>
        <strain evidence="1 2">NCTC12929</strain>
    </source>
</reference>